<comment type="cofactor">
    <cofactor evidence="10">
        <name>Zn(2+)</name>
        <dbReference type="ChEBI" id="CHEBI:29105"/>
    </cofactor>
    <text evidence="10">Binds 1 zinc ion per subunit.</text>
</comment>
<dbReference type="PROSITE" id="PS00178">
    <property type="entry name" value="AA_TRNA_LIGASE_I"/>
    <property type="match status" value="1"/>
</dbReference>
<evidence type="ECO:0000256" key="2">
    <source>
        <dbReference type="ARBA" id="ARBA00022490"/>
    </source>
</evidence>
<dbReference type="Pfam" id="PF00133">
    <property type="entry name" value="tRNA-synt_1"/>
    <property type="match status" value="1"/>
</dbReference>
<feature type="short sequence motif" description="'HIGH' region" evidence="10">
    <location>
        <begin position="66"/>
        <end position="76"/>
    </location>
</feature>
<feature type="domain" description="Methionyl/Valyl/Leucyl/Isoleucyl-tRNA synthetase anticodon-binding" evidence="13">
    <location>
        <begin position="693"/>
        <end position="849"/>
    </location>
</feature>
<dbReference type="SUPFAM" id="SSF52374">
    <property type="entry name" value="Nucleotidylyl transferase"/>
    <property type="match status" value="1"/>
</dbReference>
<dbReference type="SUPFAM" id="SSF47323">
    <property type="entry name" value="Anticodon-binding domain of a subclass of class I aminoacyl-tRNA synthetases"/>
    <property type="match status" value="1"/>
</dbReference>
<dbReference type="InterPro" id="IPR002301">
    <property type="entry name" value="Ile-tRNA-ligase"/>
</dbReference>
<evidence type="ECO:0000259" key="13">
    <source>
        <dbReference type="Pfam" id="PF08264"/>
    </source>
</evidence>
<feature type="binding site" evidence="10">
    <location>
        <position position="927"/>
    </location>
    <ligand>
        <name>Zn(2+)</name>
        <dbReference type="ChEBI" id="CHEBI:29105"/>
    </ligand>
</feature>
<dbReference type="SUPFAM" id="SSF50677">
    <property type="entry name" value="ValRS/IleRS/LeuRS editing domain"/>
    <property type="match status" value="1"/>
</dbReference>
<dbReference type="Pfam" id="PF06827">
    <property type="entry name" value="zf-FPG_IleRS"/>
    <property type="match status" value="1"/>
</dbReference>
<dbReference type="Gene3D" id="3.90.740.10">
    <property type="entry name" value="Valyl/Leucyl/Isoleucyl-tRNA synthetase, editing domain"/>
    <property type="match status" value="1"/>
</dbReference>
<dbReference type="InterPro" id="IPR050081">
    <property type="entry name" value="Ile-tRNA_ligase"/>
</dbReference>
<dbReference type="HAMAP" id="MF_02002">
    <property type="entry name" value="Ile_tRNA_synth_type1"/>
    <property type="match status" value="1"/>
</dbReference>
<feature type="binding site" evidence="10">
    <location>
        <position position="569"/>
    </location>
    <ligand>
        <name>L-isoleucyl-5'-AMP</name>
        <dbReference type="ChEBI" id="CHEBI:178002"/>
    </ligand>
</feature>
<keyword evidence="10" id="KW-0479">Metal-binding</keyword>
<comment type="domain">
    <text evidence="10">IleRS has two distinct active sites: one for aminoacylation and one for editing. The misactivated valine is translocated from the active site to the editing site, which sterically excludes the correctly activated isoleucine. The single editing site contains two valyl binding pockets, one specific for each substrate (Val-AMP or Val-tRNA(Ile)).</text>
</comment>
<evidence type="ECO:0000256" key="3">
    <source>
        <dbReference type="ARBA" id="ARBA00022598"/>
    </source>
</evidence>
<comment type="subunit">
    <text evidence="10">Monomer.</text>
</comment>
<evidence type="ECO:0000313" key="15">
    <source>
        <dbReference type="Proteomes" id="UP001157733"/>
    </source>
</evidence>
<dbReference type="InterPro" id="IPR009008">
    <property type="entry name" value="Val/Leu/Ile-tRNA-synth_edit"/>
</dbReference>
<proteinExistence type="inferred from homology"/>
<protein>
    <recommendedName>
        <fullName evidence="10">Isoleucine--tRNA ligase</fullName>
        <ecNumber evidence="10">6.1.1.5</ecNumber>
    </recommendedName>
    <alternativeName>
        <fullName evidence="10">Isoleucyl-tRNA synthetase</fullName>
        <shortName evidence="10">IleRS</shortName>
    </alternativeName>
</protein>
<evidence type="ECO:0000256" key="5">
    <source>
        <dbReference type="ARBA" id="ARBA00022840"/>
    </source>
</evidence>
<keyword evidence="6 10" id="KW-0648">Protein biosynthesis</keyword>
<dbReference type="InterPro" id="IPR010663">
    <property type="entry name" value="Znf_FPG/IleRS"/>
</dbReference>
<dbReference type="EMBL" id="OX336137">
    <property type="protein sequence ID" value="CAI2718573.1"/>
    <property type="molecule type" value="Genomic_DNA"/>
</dbReference>
<dbReference type="CDD" id="cd00818">
    <property type="entry name" value="IleRS_core"/>
    <property type="match status" value="1"/>
</dbReference>
<comment type="subcellular location">
    <subcellularLocation>
        <location evidence="10">Cytoplasm</location>
    </subcellularLocation>
</comment>
<feature type="binding site" evidence="10">
    <location>
        <position position="907"/>
    </location>
    <ligand>
        <name>Zn(2+)</name>
        <dbReference type="ChEBI" id="CHEBI:29105"/>
    </ligand>
</feature>
<dbReference type="InterPro" id="IPR023585">
    <property type="entry name" value="Ile-tRNA-ligase_type1"/>
</dbReference>
<feature type="binding site" evidence="10">
    <location>
        <position position="930"/>
    </location>
    <ligand>
        <name>Zn(2+)</name>
        <dbReference type="ChEBI" id="CHEBI:29105"/>
    </ligand>
</feature>
<dbReference type="InterPro" id="IPR033708">
    <property type="entry name" value="Anticodon_Ile_BEm"/>
</dbReference>
<organism evidence="14 15">
    <name type="scientific">Nitrospina watsonii</name>
    <dbReference type="NCBI Taxonomy" id="1323948"/>
    <lineage>
        <taxon>Bacteria</taxon>
        <taxon>Pseudomonadati</taxon>
        <taxon>Nitrospinota/Tectimicrobiota group</taxon>
        <taxon>Nitrospinota</taxon>
        <taxon>Nitrospinia</taxon>
        <taxon>Nitrospinales</taxon>
        <taxon>Nitrospinaceae</taxon>
        <taxon>Nitrospina</taxon>
    </lineage>
</organism>
<reference evidence="14 15" key="1">
    <citation type="submission" date="2022-09" db="EMBL/GenBank/DDBJ databases">
        <authorList>
            <person name="Kop L."/>
        </authorList>
    </citation>
    <scope>NUCLEOTIDE SEQUENCE [LARGE SCALE GENOMIC DNA]</scope>
    <source>
        <strain evidence="14 15">347</strain>
    </source>
</reference>
<comment type="function">
    <text evidence="8 10">Catalyzes the attachment of isoleucine to tRNA(Ile). As IleRS can inadvertently accommodate and process structurally similar amino acids such as valine, to avoid such errors it has two additional distinct tRNA(Ile)-dependent editing activities. One activity is designated as 'pretransfer' editing and involves the hydrolysis of activated Val-AMP. The other activity is designated 'posttransfer' editing and involves deacylation of mischarged Val-tRNA(Ile).</text>
</comment>
<evidence type="ECO:0000256" key="8">
    <source>
        <dbReference type="ARBA" id="ARBA00025217"/>
    </source>
</evidence>
<keyword evidence="7 10" id="KW-0030">Aminoacyl-tRNA synthetase</keyword>
<evidence type="ECO:0000256" key="6">
    <source>
        <dbReference type="ARBA" id="ARBA00022917"/>
    </source>
</evidence>
<feature type="domain" description="Aminoacyl-tRNA synthetase class Ia" evidence="11">
    <location>
        <begin position="36"/>
        <end position="649"/>
    </location>
</feature>
<evidence type="ECO:0000313" key="14">
    <source>
        <dbReference type="EMBL" id="CAI2718573.1"/>
    </source>
</evidence>
<evidence type="ECO:0000256" key="4">
    <source>
        <dbReference type="ARBA" id="ARBA00022741"/>
    </source>
</evidence>
<keyword evidence="2 10" id="KW-0963">Cytoplasm</keyword>
<evidence type="ECO:0000256" key="7">
    <source>
        <dbReference type="ARBA" id="ARBA00023146"/>
    </source>
</evidence>
<dbReference type="PRINTS" id="PR00984">
    <property type="entry name" value="TRNASYNTHILE"/>
</dbReference>
<evidence type="ECO:0000256" key="1">
    <source>
        <dbReference type="ARBA" id="ARBA00006887"/>
    </source>
</evidence>
<keyword evidence="10" id="KW-0862">Zinc</keyword>
<sequence>MKTGDGDTKMEYKDTLNLPQTDFPMKANLVKREPEMLDAWESGDIYKQLRTHSSSRPKYVFHDGPPYANGHIHMGHALNKILKDFIVRIMTMKGFDASFVPGWDCHGLPIEHQVGKELKSKKQDLEKSEVRKLCREYAARFVDIQKEEFKRLGVFADWERPYLTMNFGYEGTIVREFLKFLEAGMVYKGLKPVHWCTHCRTALAEAEVEYADHNSPSIYVKFPVKSGWKSQIDGVDEKKASFVIWTTTPWTLPANLAVCLHPDFEYTAVEIKGEQYVVAAERLSALILEWDVTDYKVLGQCAGKDLEGVVCQHPFIDRESPVILGDHVTLEQGTGCVHTAPGHGQEDYIVGLKYGLDTYNPVDDGGVFKPEVEFFAGQFVMKANAEIIKKLEELGQLVHQSRVDHSYPHCWRCRTPIIFRATAQWFISMDDQGLRQKALAEIDKTRWVPHWGRERIHGMIENRPDWCVSRQRAWGVPITVFTCVQCEETITDKKVYEPVIALVEQQGADCWFEKDVKELMPAGTTCSCGSTEFKKEMDILDVWFDSGVSHAAVLEPDPDLHWPADLYLEGSDQHRGWFHSSLLEAVATRGAAPYKTVLTHGYVVDGKGKKMSKSAGNVIAPQKIIDQYGAEILRLWVASENYREDIRISDEILKRLTEAYRKIRNTFRFLLGNLSDFDPKTDRVPIDEMEEIDHYILYRFKKVNERIQQAFEEYEFHVFYHTFYNFCIVDLSAFYLDILKDRLYTYPKTSKGRRSGQTAMYDLLQGMAQLMAPILSFTAEEVWKYMPDEGAKTDSVHLSAFPDLSGVTFSDELAAKWERIKELKGEVSKALELQRRDKVIGHSLDATVQIAAPESMKSFLESERDALKFIFIVSQVKLVGQLDGAAYQSDVIEGLKIGVALAPGKKCERCWNYFVEAEASEDHPAICKRCAGNLESAKA</sequence>
<dbReference type="CDD" id="cd07960">
    <property type="entry name" value="Anticodon_Ia_Ile_BEm"/>
    <property type="match status" value="1"/>
</dbReference>
<evidence type="ECO:0000256" key="9">
    <source>
        <dbReference type="ARBA" id="ARBA00048359"/>
    </source>
</evidence>
<dbReference type="Gene3D" id="3.40.50.620">
    <property type="entry name" value="HUPs"/>
    <property type="match status" value="2"/>
</dbReference>
<keyword evidence="15" id="KW-1185">Reference proteome</keyword>
<dbReference type="InterPro" id="IPR013155">
    <property type="entry name" value="M/V/L/I-tRNA-synth_anticd-bd"/>
</dbReference>
<dbReference type="Gene3D" id="1.10.730.20">
    <property type="match status" value="1"/>
</dbReference>
<dbReference type="NCBIfam" id="TIGR00392">
    <property type="entry name" value="ileS"/>
    <property type="match status" value="1"/>
</dbReference>
<dbReference type="InterPro" id="IPR002300">
    <property type="entry name" value="aa-tRNA-synth_Ia"/>
</dbReference>
<evidence type="ECO:0000256" key="10">
    <source>
        <dbReference type="HAMAP-Rule" id="MF_02002"/>
    </source>
</evidence>
<feature type="short sequence motif" description="'KMSKS' region" evidence="10">
    <location>
        <begin position="610"/>
        <end position="614"/>
    </location>
</feature>
<dbReference type="EC" id="6.1.1.5" evidence="10"/>
<dbReference type="InterPro" id="IPR009080">
    <property type="entry name" value="tRNAsynth_Ia_anticodon-bd"/>
</dbReference>
<dbReference type="Proteomes" id="UP001157733">
    <property type="component" value="Chromosome"/>
</dbReference>
<dbReference type="InterPro" id="IPR014729">
    <property type="entry name" value="Rossmann-like_a/b/a_fold"/>
</dbReference>
<comment type="similarity">
    <text evidence="1 10">Belongs to the class-I aminoacyl-tRNA synthetase family. IleS type 1 subfamily.</text>
</comment>
<dbReference type="Pfam" id="PF08264">
    <property type="entry name" value="Anticodon_1"/>
    <property type="match status" value="1"/>
</dbReference>
<dbReference type="PANTHER" id="PTHR42765:SF1">
    <property type="entry name" value="ISOLEUCINE--TRNA LIGASE, MITOCHONDRIAL"/>
    <property type="match status" value="1"/>
</dbReference>
<name>A0ABN8W3B5_9BACT</name>
<dbReference type="InterPro" id="IPR001412">
    <property type="entry name" value="aa-tRNA-synth_I_CS"/>
</dbReference>
<accession>A0ABN8W3B5</accession>
<dbReference type="PANTHER" id="PTHR42765">
    <property type="entry name" value="SOLEUCYL-TRNA SYNTHETASE"/>
    <property type="match status" value="1"/>
</dbReference>
<evidence type="ECO:0000259" key="12">
    <source>
        <dbReference type="Pfam" id="PF06827"/>
    </source>
</evidence>
<keyword evidence="3 10" id="KW-0436">Ligase</keyword>
<feature type="domain" description="Zinc finger FPG/IleRS-type" evidence="12">
    <location>
        <begin position="904"/>
        <end position="931"/>
    </location>
</feature>
<gene>
    <name evidence="10 14" type="primary">ileS</name>
    <name evidence="14" type="ORF">NSPWAT_1714</name>
</gene>
<feature type="binding site" evidence="10">
    <location>
        <position position="613"/>
    </location>
    <ligand>
        <name>ATP</name>
        <dbReference type="ChEBI" id="CHEBI:30616"/>
    </ligand>
</feature>
<feature type="binding site" evidence="10">
    <location>
        <position position="910"/>
    </location>
    <ligand>
        <name>Zn(2+)</name>
        <dbReference type="ChEBI" id="CHEBI:29105"/>
    </ligand>
</feature>
<comment type="catalytic activity">
    <reaction evidence="9 10">
        <text>tRNA(Ile) + L-isoleucine + ATP = L-isoleucyl-tRNA(Ile) + AMP + diphosphate</text>
        <dbReference type="Rhea" id="RHEA:11060"/>
        <dbReference type="Rhea" id="RHEA-COMP:9666"/>
        <dbReference type="Rhea" id="RHEA-COMP:9695"/>
        <dbReference type="ChEBI" id="CHEBI:30616"/>
        <dbReference type="ChEBI" id="CHEBI:33019"/>
        <dbReference type="ChEBI" id="CHEBI:58045"/>
        <dbReference type="ChEBI" id="CHEBI:78442"/>
        <dbReference type="ChEBI" id="CHEBI:78528"/>
        <dbReference type="ChEBI" id="CHEBI:456215"/>
        <dbReference type="EC" id="6.1.1.5"/>
    </reaction>
</comment>
<dbReference type="GO" id="GO:0004822">
    <property type="term" value="F:isoleucine-tRNA ligase activity"/>
    <property type="evidence" value="ECO:0007669"/>
    <property type="project" value="UniProtKB-EC"/>
</dbReference>
<keyword evidence="4 10" id="KW-0547">Nucleotide-binding</keyword>
<evidence type="ECO:0000259" key="11">
    <source>
        <dbReference type="Pfam" id="PF00133"/>
    </source>
</evidence>
<keyword evidence="5 10" id="KW-0067">ATP-binding</keyword>
<dbReference type="Gene3D" id="1.10.10.830">
    <property type="entry name" value="Ile-tRNA synthetase CP2 domain-like"/>
    <property type="match status" value="1"/>
</dbReference>